<gene>
    <name evidence="2" type="ORF">PG991_010755</name>
</gene>
<comment type="caution">
    <text evidence="2">The sequence shown here is derived from an EMBL/GenBank/DDBJ whole genome shotgun (WGS) entry which is preliminary data.</text>
</comment>
<feature type="region of interest" description="Disordered" evidence="1">
    <location>
        <begin position="1"/>
        <end position="20"/>
    </location>
</feature>
<evidence type="ECO:0000256" key="1">
    <source>
        <dbReference type="SAM" id="MobiDB-lite"/>
    </source>
</evidence>
<keyword evidence="3" id="KW-1185">Reference proteome</keyword>
<evidence type="ECO:0000313" key="2">
    <source>
        <dbReference type="EMBL" id="KAK8008204.1"/>
    </source>
</evidence>
<dbReference type="Proteomes" id="UP001396898">
    <property type="component" value="Unassembled WGS sequence"/>
</dbReference>
<protein>
    <submittedName>
        <fullName evidence="2">Uncharacterized protein</fullName>
    </submittedName>
</protein>
<sequence>MFSKYPALTPNNGGGKADDCGNGPISLNPETWKSHNMDQLIGDMFSKRMSDPNFDFHHEFADQYGVDFYCPNSFGNCDSTPSSCASLTKGSVAQKEQGWLGIKAMMNVQQLFLQWEKVASNGLDSLSESTVDFQSKFAPKTPGSSLVAKNVFSGIFGLLSFGSAVLGVAFPVAGAALGGVAAVGSAAQSIGAHTADSNASGELSALKFSDMSRALKEGTLAGFEATHNATFSNGKAGDTSSATMKDLLQGGAFAGGEVVQAYVKGENGLTGAYNRYLAIKVLEAYWAGQGGLFVYIPGVTNDCAKWHKNTGGKKDPLRFCGPNGMLLLAGVGNGDQNYKTYRAPAGVSPENVASIGNYNIPLQSLYESALNMYTGHGLEAHNDMGYHFNQIVQKYVVESNQDEAYKTPGFFNLPVCELKSWNWRQSDNMHKEAPCDCLCATDAWGHKFIDNVSDDIKTWLQSNKKCPPCQY</sequence>
<name>A0ABR1RC98_9PEZI</name>
<accession>A0ABR1RC98</accession>
<dbReference type="EMBL" id="JAQQWI010000016">
    <property type="protein sequence ID" value="KAK8008204.1"/>
    <property type="molecule type" value="Genomic_DNA"/>
</dbReference>
<reference evidence="2 3" key="1">
    <citation type="submission" date="2023-01" db="EMBL/GenBank/DDBJ databases">
        <title>Analysis of 21 Apiospora genomes using comparative genomics revels a genus with tremendous synthesis potential of carbohydrate active enzymes and secondary metabolites.</title>
        <authorList>
            <person name="Sorensen T."/>
        </authorList>
    </citation>
    <scope>NUCLEOTIDE SEQUENCE [LARGE SCALE GENOMIC DNA]</scope>
    <source>
        <strain evidence="2 3">CBS 20057</strain>
    </source>
</reference>
<evidence type="ECO:0000313" key="3">
    <source>
        <dbReference type="Proteomes" id="UP001396898"/>
    </source>
</evidence>
<organism evidence="2 3">
    <name type="scientific">Apiospora marii</name>
    <dbReference type="NCBI Taxonomy" id="335849"/>
    <lineage>
        <taxon>Eukaryota</taxon>
        <taxon>Fungi</taxon>
        <taxon>Dikarya</taxon>
        <taxon>Ascomycota</taxon>
        <taxon>Pezizomycotina</taxon>
        <taxon>Sordariomycetes</taxon>
        <taxon>Xylariomycetidae</taxon>
        <taxon>Amphisphaeriales</taxon>
        <taxon>Apiosporaceae</taxon>
        <taxon>Apiospora</taxon>
    </lineage>
</organism>
<proteinExistence type="predicted"/>